<dbReference type="InterPro" id="IPR005127">
    <property type="entry name" value="Giardia_VSP"/>
</dbReference>
<sequence length="384" mass="39662">VHSYICHYIRKDCILKASLDEWAVVHSRGASTHRTTWRLHPPLGRCYNTRAARGSVCREARGEACVRHAEENKTDKASARVGAASTEDTCPKADNDSSQETGKCKIDKCDVTIGGSQYCSQCSEPSDHLVNGKCVDAGQDSANNCETPKTGACTSCKEGYFLYKGGCYKVDQQLGSVICAATTTAGVCTKGAEGYFAVPGATKTDQSVVACGDTTGVTVDTDKKYVGVANCAKCNAPGSLSAAGTKAAMCTECAAGFLHTPSEGVTSCIETCPKGYFGHTASDTQKKTCQSCATANTGLTPAGAGVAGCAACTYASNKVTCTKCDADKYLKTTSDSTSCVEASGCGSGFFPKADDKAGNKCAACGEAGSGGIADCQICSLFPYK</sequence>
<dbReference type="SUPFAM" id="SSF57184">
    <property type="entry name" value="Growth factor receptor domain"/>
    <property type="match status" value="1"/>
</dbReference>
<dbReference type="Proteomes" id="UP000018040">
    <property type="component" value="Unassembled WGS sequence"/>
</dbReference>
<organism evidence="1 2">
    <name type="scientific">Giardia intestinalis</name>
    <name type="common">Giardia lamblia</name>
    <dbReference type="NCBI Taxonomy" id="5741"/>
    <lineage>
        <taxon>Eukaryota</taxon>
        <taxon>Metamonada</taxon>
        <taxon>Diplomonadida</taxon>
        <taxon>Hexamitidae</taxon>
        <taxon>Giardiinae</taxon>
        <taxon>Giardia</taxon>
    </lineage>
</organism>
<feature type="non-terminal residue" evidence="1">
    <location>
        <position position="1"/>
    </location>
</feature>
<dbReference type="AlphaFoldDB" id="V6TR51"/>
<dbReference type="Pfam" id="PF03302">
    <property type="entry name" value="VSP"/>
    <property type="match status" value="1"/>
</dbReference>
<reference evidence="2" key="1">
    <citation type="submission" date="2012-02" db="EMBL/GenBank/DDBJ databases">
        <title>Genome sequencing of Giardia lamblia Genotypes A2 and B isolates (DH and GS) and comparative analysis with the genomes of Genotypes A1 and E (WB and Pig).</title>
        <authorList>
            <person name="Adam R."/>
            <person name="Dahlstrom E."/>
            <person name="Martens C."/>
            <person name="Bruno D."/>
            <person name="Barbian K."/>
            <person name="Porcella S.F."/>
            <person name="Nash T."/>
        </authorList>
    </citation>
    <scope>NUCLEOTIDE SEQUENCE</scope>
    <source>
        <strain evidence="2">GS</strain>
    </source>
</reference>
<evidence type="ECO:0000313" key="2">
    <source>
        <dbReference type="Proteomes" id="UP000018040"/>
    </source>
</evidence>
<gene>
    <name evidence="1" type="ORF">GSB_153406</name>
</gene>
<accession>V6TR51</accession>
<dbReference type="InterPro" id="IPR006212">
    <property type="entry name" value="Furin_repeat"/>
</dbReference>
<dbReference type="SMART" id="SM00261">
    <property type="entry name" value="FU"/>
    <property type="match status" value="3"/>
</dbReference>
<dbReference type="InterPro" id="IPR052798">
    <property type="entry name" value="Giardia_VSA"/>
</dbReference>
<dbReference type="VEuPathDB" id="GiardiaDB:GL50581_3480"/>
<dbReference type="PANTHER" id="PTHR23275:SF100">
    <property type="entry name" value="EGF-LIKE DOMAIN-CONTAINING PROTEIN"/>
    <property type="match status" value="1"/>
</dbReference>
<proteinExistence type="predicted"/>
<dbReference type="Gene3D" id="2.10.220.10">
    <property type="entry name" value="Hormone Receptor, Insulin-like Growth Factor Receptor 1, Chain A, domain 2"/>
    <property type="match status" value="1"/>
</dbReference>
<dbReference type="VEuPathDB" id="GiardiaDB:DHA2_152359"/>
<evidence type="ECO:0000313" key="1">
    <source>
        <dbReference type="EMBL" id="ESU41171.1"/>
    </source>
</evidence>
<protein>
    <submittedName>
        <fullName evidence="1">Variant-specific surface protein</fullName>
    </submittedName>
</protein>
<reference evidence="1 2" key="2">
    <citation type="journal article" date="2013" name="Genome Biol. Evol.">
        <title>Genome sequencing of Giardia lamblia genotypes A2 and B isolates (DH and GS) and comparative analysis with the genomes of genotypes A1 and E (WB and Pig).</title>
        <authorList>
            <person name="Adam R.D."/>
            <person name="Dahlstrom E.W."/>
            <person name="Martens C.A."/>
            <person name="Bruno D.P."/>
            <person name="Barbian K.D."/>
            <person name="Ricklefs S.M."/>
            <person name="Hernandez M.M."/>
            <person name="Narla N.P."/>
            <person name="Patel R.B."/>
            <person name="Porcella S.F."/>
            <person name="Nash T.E."/>
        </authorList>
    </citation>
    <scope>NUCLEOTIDE SEQUENCE [LARGE SCALE GENOMIC DNA]</scope>
    <source>
        <strain evidence="1 2">GS</strain>
    </source>
</reference>
<comment type="caution">
    <text evidence="1">The sequence shown here is derived from an EMBL/GenBank/DDBJ whole genome shotgun (WGS) entry which is preliminary data.</text>
</comment>
<dbReference type="VEuPathDB" id="GiardiaDB:QR46_2911"/>
<dbReference type="PANTHER" id="PTHR23275">
    <property type="entry name" value="CABRIOLET.-RELATED"/>
    <property type="match status" value="1"/>
</dbReference>
<dbReference type="InterPro" id="IPR009030">
    <property type="entry name" value="Growth_fac_rcpt_cys_sf"/>
</dbReference>
<name>V6TR51_GIAIN</name>
<dbReference type="EMBL" id="AHHH01000142">
    <property type="protein sequence ID" value="ESU41171.1"/>
    <property type="molecule type" value="Genomic_DNA"/>
</dbReference>